<name>A0ACC0CCG9_CATRO</name>
<protein>
    <submittedName>
        <fullName evidence="1">Uncharacterized protein</fullName>
    </submittedName>
</protein>
<keyword evidence="2" id="KW-1185">Reference proteome</keyword>
<comment type="caution">
    <text evidence="1">The sequence shown here is derived from an EMBL/GenBank/DDBJ whole genome shotgun (WGS) entry which is preliminary data.</text>
</comment>
<evidence type="ECO:0000313" key="1">
    <source>
        <dbReference type="EMBL" id="KAI5682484.1"/>
    </source>
</evidence>
<dbReference type="EMBL" id="CM044701">
    <property type="protein sequence ID" value="KAI5682484.1"/>
    <property type="molecule type" value="Genomic_DNA"/>
</dbReference>
<accession>A0ACC0CCG9</accession>
<sequence length="127" mass="14920">MFVFLLPKTLCNDITSMIRQFWWANGEEKGKRKWDGGIRFRDLEVFNFYLWAKQEWRIMQQLDYVVAQILKAKYFCILCMNIYLGSSTSSGKGLKERSSPNLNIKFLEAFSENGNFKNVDVLTLEPT</sequence>
<gene>
    <name evidence="1" type="ORF">M9H77_03712</name>
</gene>
<organism evidence="1 2">
    <name type="scientific">Catharanthus roseus</name>
    <name type="common">Madagascar periwinkle</name>
    <name type="synonym">Vinca rosea</name>
    <dbReference type="NCBI Taxonomy" id="4058"/>
    <lineage>
        <taxon>Eukaryota</taxon>
        <taxon>Viridiplantae</taxon>
        <taxon>Streptophyta</taxon>
        <taxon>Embryophyta</taxon>
        <taxon>Tracheophyta</taxon>
        <taxon>Spermatophyta</taxon>
        <taxon>Magnoliopsida</taxon>
        <taxon>eudicotyledons</taxon>
        <taxon>Gunneridae</taxon>
        <taxon>Pentapetalae</taxon>
        <taxon>asterids</taxon>
        <taxon>lamiids</taxon>
        <taxon>Gentianales</taxon>
        <taxon>Apocynaceae</taxon>
        <taxon>Rauvolfioideae</taxon>
        <taxon>Vinceae</taxon>
        <taxon>Catharanthinae</taxon>
        <taxon>Catharanthus</taxon>
    </lineage>
</organism>
<proteinExistence type="predicted"/>
<dbReference type="Proteomes" id="UP001060085">
    <property type="component" value="Linkage Group LG01"/>
</dbReference>
<reference evidence="2" key="1">
    <citation type="journal article" date="2023" name="Nat. Plants">
        <title>Single-cell RNA sequencing provides a high-resolution roadmap for understanding the multicellular compartmentation of specialized metabolism.</title>
        <authorList>
            <person name="Sun S."/>
            <person name="Shen X."/>
            <person name="Li Y."/>
            <person name="Li Y."/>
            <person name="Wang S."/>
            <person name="Li R."/>
            <person name="Zhang H."/>
            <person name="Shen G."/>
            <person name="Guo B."/>
            <person name="Wei J."/>
            <person name="Xu J."/>
            <person name="St-Pierre B."/>
            <person name="Chen S."/>
            <person name="Sun C."/>
        </authorList>
    </citation>
    <scope>NUCLEOTIDE SEQUENCE [LARGE SCALE GENOMIC DNA]</scope>
</reference>
<evidence type="ECO:0000313" key="2">
    <source>
        <dbReference type="Proteomes" id="UP001060085"/>
    </source>
</evidence>